<dbReference type="KEGG" id="ddf:DEFDS_0087"/>
<accession>D3PAH6</accession>
<dbReference type="OrthoDB" id="9799996at2"/>
<dbReference type="RefSeq" id="WP_013006847.1">
    <property type="nucleotide sequence ID" value="NC_013939.1"/>
</dbReference>
<dbReference type="eggNOG" id="ENOG5030VSM">
    <property type="taxonomic scope" value="Bacteria"/>
</dbReference>
<keyword evidence="2" id="KW-1185">Reference proteome</keyword>
<dbReference type="AlphaFoldDB" id="D3PAH6"/>
<dbReference type="EMBL" id="AP011529">
    <property type="protein sequence ID" value="BAI79599.1"/>
    <property type="molecule type" value="Genomic_DNA"/>
</dbReference>
<name>D3PAH6_DEFDS</name>
<proteinExistence type="predicted"/>
<organism evidence="1 2">
    <name type="scientific">Deferribacter desulfuricans (strain DSM 14783 / JCM 11476 / NBRC 101012 / SSM1)</name>
    <dbReference type="NCBI Taxonomy" id="639282"/>
    <lineage>
        <taxon>Bacteria</taxon>
        <taxon>Pseudomonadati</taxon>
        <taxon>Deferribacterota</taxon>
        <taxon>Deferribacteres</taxon>
        <taxon>Deferribacterales</taxon>
        <taxon>Deferribacteraceae</taxon>
        <taxon>Deferribacter</taxon>
    </lineage>
</organism>
<gene>
    <name evidence="1" type="ordered locus">DEFDS_0087</name>
</gene>
<reference evidence="1 2" key="1">
    <citation type="journal article" date="2010" name="DNA Res.">
        <title>Bacterial lifestyle in a deep-sea hydrothermal vent chimney revealed by the genome sequence of the thermophilic bacterium Deferribacter desulfuricans SSM1.</title>
        <authorList>
            <person name="Takaki Y."/>
            <person name="Shimamura S."/>
            <person name="Nakagawa S."/>
            <person name="Fukuhara Y."/>
            <person name="Horikawa H."/>
            <person name="Ankai A."/>
            <person name="Harada T."/>
            <person name="Hosoyama A."/>
            <person name="Oguchi A."/>
            <person name="Fukui S."/>
            <person name="Fujita N."/>
            <person name="Takami H."/>
            <person name="Takai K."/>
        </authorList>
    </citation>
    <scope>NUCLEOTIDE SEQUENCE [LARGE SCALE GENOMIC DNA]</scope>
    <source>
        <strain evidence="2">DSM 14783 / JCM 11476 / NBRC 101012 / SSM1</strain>
    </source>
</reference>
<sequence>MNNSNSTQKDLSFLENEYLTYLLIEYFLGNNTLSINDINLVYDITHSIYLENSNYQEKITIISENLNENKELITALKNSKKVSQLNIKLTSQSIDIEATLKTKPLRITGIKAPISKTEEISDTVLERILYLKLVYAFFDKTLVNFAKIRTSDKWYEKVKKFRKKINL</sequence>
<evidence type="ECO:0000313" key="1">
    <source>
        <dbReference type="EMBL" id="BAI79599.1"/>
    </source>
</evidence>
<protein>
    <submittedName>
        <fullName evidence="1">Uncharacterized protein</fullName>
    </submittedName>
</protein>
<evidence type="ECO:0000313" key="2">
    <source>
        <dbReference type="Proteomes" id="UP000001520"/>
    </source>
</evidence>
<dbReference type="HOGENOM" id="CLU_1591797_0_0_0"/>
<dbReference type="Proteomes" id="UP000001520">
    <property type="component" value="Chromosome"/>
</dbReference>
<dbReference type="STRING" id="639282.DEFDS_0087"/>